<dbReference type="STRING" id="391735.Veis_1563"/>
<dbReference type="eggNOG" id="COG0240">
    <property type="taxonomic scope" value="Bacteria"/>
</dbReference>
<dbReference type="InterPro" id="IPR051729">
    <property type="entry name" value="Opine/Lysopine_DH"/>
</dbReference>
<dbReference type="OrthoDB" id="1073746at2"/>
<dbReference type="InterPro" id="IPR003421">
    <property type="entry name" value="Opine_DH"/>
</dbReference>
<dbReference type="RefSeq" id="WP_011809329.1">
    <property type="nucleotide sequence ID" value="NC_008786.1"/>
</dbReference>
<name>A1WI65_VEREI</name>
<evidence type="ECO:0000259" key="3">
    <source>
        <dbReference type="Pfam" id="PF02317"/>
    </source>
</evidence>
<feature type="domain" description="Opine dehydrogenase" evidence="3">
    <location>
        <begin position="181"/>
        <end position="324"/>
    </location>
</feature>
<protein>
    <submittedName>
        <fullName evidence="4">NAD/NADP octopine/nopaline dehydrogenase</fullName>
    </submittedName>
</protein>
<evidence type="ECO:0000313" key="4">
    <source>
        <dbReference type="EMBL" id="ABM57322.1"/>
    </source>
</evidence>
<dbReference type="HOGENOM" id="CLU_056511_2_0_4"/>
<dbReference type="SUPFAM" id="SSF48179">
    <property type="entry name" value="6-phosphogluconate dehydrogenase C-terminal domain-like"/>
    <property type="match status" value="1"/>
</dbReference>
<dbReference type="AlphaFoldDB" id="A1WI65"/>
<dbReference type="Pfam" id="PF01210">
    <property type="entry name" value="NAD_Gly3P_dh_N"/>
    <property type="match status" value="1"/>
</dbReference>
<dbReference type="GO" id="GO:0051287">
    <property type="term" value="F:NAD binding"/>
    <property type="evidence" value="ECO:0007669"/>
    <property type="project" value="InterPro"/>
</dbReference>
<dbReference type="KEGG" id="vei:Veis_1563"/>
<dbReference type="PANTHER" id="PTHR38015:SF1">
    <property type="entry name" value="OPINE DEHYDROGENASE DOMAIN-CONTAINING PROTEIN"/>
    <property type="match status" value="1"/>
</dbReference>
<sequence>MRITVIGAGNIGLAVAAHACHHGHDTTLWSPSGAGTAALAAGQPLRYAGAIEGQARPGVASDLPAAVRDADVVYIALPATAHAGVFKQLGQCLRDAQPVILSALSSVSALVLDRELAARGLRSNIAVFGSTPMTARRAPTPEVQVSALRTVLDMAALPVARGPAALALCTALFGERFRINGDILAMSLANVNPIAHSALALCNITRMEHAEQWPQYHCITPYVSRLIETMDAERLTLAAAVGCTLGTIHAHFHNSLGVAQTDLATIAAEIHRRRGGLPLGPTHPLHRYVLEDIPFGLVFFAALAKMVNRPVPVISSVITIIDALYGRSFAQENDVLATLGLEKLPLPELLALAREGYPRR</sequence>
<evidence type="ECO:0000313" key="5">
    <source>
        <dbReference type="Proteomes" id="UP000000374"/>
    </source>
</evidence>
<dbReference type="InterPro" id="IPR008927">
    <property type="entry name" value="6-PGluconate_DH-like_C_sf"/>
</dbReference>
<reference evidence="5" key="1">
    <citation type="submission" date="2006-12" db="EMBL/GenBank/DDBJ databases">
        <title>Complete sequence of chromosome 1 of Verminephrobacter eiseniae EF01-2.</title>
        <authorList>
            <person name="Copeland A."/>
            <person name="Lucas S."/>
            <person name="Lapidus A."/>
            <person name="Barry K."/>
            <person name="Detter J.C."/>
            <person name="Glavina del Rio T."/>
            <person name="Dalin E."/>
            <person name="Tice H."/>
            <person name="Pitluck S."/>
            <person name="Chertkov O."/>
            <person name="Brettin T."/>
            <person name="Bruce D."/>
            <person name="Han C."/>
            <person name="Tapia R."/>
            <person name="Gilna P."/>
            <person name="Schmutz J."/>
            <person name="Larimer F."/>
            <person name="Land M."/>
            <person name="Hauser L."/>
            <person name="Kyrpides N."/>
            <person name="Kim E."/>
            <person name="Stahl D."/>
            <person name="Richardson P."/>
        </authorList>
    </citation>
    <scope>NUCLEOTIDE SEQUENCE [LARGE SCALE GENOMIC DNA]</scope>
    <source>
        <strain evidence="5">EF01-2</strain>
    </source>
</reference>
<dbReference type="Pfam" id="PF02317">
    <property type="entry name" value="Octopine_DH"/>
    <property type="match status" value="1"/>
</dbReference>
<dbReference type="SUPFAM" id="SSF51735">
    <property type="entry name" value="NAD(P)-binding Rossmann-fold domains"/>
    <property type="match status" value="1"/>
</dbReference>
<dbReference type="InterPro" id="IPR013328">
    <property type="entry name" value="6PGD_dom2"/>
</dbReference>
<gene>
    <name evidence="4" type="ordered locus">Veis_1563</name>
</gene>
<dbReference type="GO" id="GO:0046168">
    <property type="term" value="P:glycerol-3-phosphate catabolic process"/>
    <property type="evidence" value="ECO:0007669"/>
    <property type="project" value="InterPro"/>
</dbReference>
<dbReference type="Proteomes" id="UP000000374">
    <property type="component" value="Chromosome"/>
</dbReference>
<dbReference type="PANTHER" id="PTHR38015">
    <property type="entry name" value="BLR6086 PROTEIN"/>
    <property type="match status" value="1"/>
</dbReference>
<dbReference type="Gene3D" id="3.40.50.720">
    <property type="entry name" value="NAD(P)-binding Rossmann-like Domain"/>
    <property type="match status" value="1"/>
</dbReference>
<dbReference type="EMBL" id="CP000542">
    <property type="protein sequence ID" value="ABM57322.1"/>
    <property type="molecule type" value="Genomic_DNA"/>
</dbReference>
<dbReference type="Gene3D" id="1.10.1040.10">
    <property type="entry name" value="N-(1-d-carboxylethyl)-l-norvaline Dehydrogenase, domain 2"/>
    <property type="match status" value="1"/>
</dbReference>
<proteinExistence type="predicted"/>
<dbReference type="GeneID" id="76460181"/>
<dbReference type="InterPro" id="IPR011128">
    <property type="entry name" value="G3P_DH_NAD-dep_N"/>
</dbReference>
<accession>A1WI65</accession>
<dbReference type="GO" id="GO:0016616">
    <property type="term" value="F:oxidoreductase activity, acting on the CH-OH group of donors, NAD or NADP as acceptor"/>
    <property type="evidence" value="ECO:0007669"/>
    <property type="project" value="InterPro"/>
</dbReference>
<organism evidence="4 5">
    <name type="scientific">Verminephrobacter eiseniae (strain EF01-2)</name>
    <dbReference type="NCBI Taxonomy" id="391735"/>
    <lineage>
        <taxon>Bacteria</taxon>
        <taxon>Pseudomonadati</taxon>
        <taxon>Pseudomonadota</taxon>
        <taxon>Betaproteobacteria</taxon>
        <taxon>Burkholderiales</taxon>
        <taxon>Comamonadaceae</taxon>
        <taxon>Verminephrobacter</taxon>
    </lineage>
</organism>
<evidence type="ECO:0000259" key="2">
    <source>
        <dbReference type="Pfam" id="PF01210"/>
    </source>
</evidence>
<evidence type="ECO:0000256" key="1">
    <source>
        <dbReference type="ARBA" id="ARBA00023002"/>
    </source>
</evidence>
<feature type="domain" description="Glycerol-3-phosphate dehydrogenase NAD-dependent N-terminal" evidence="2">
    <location>
        <begin position="3"/>
        <end position="100"/>
    </location>
</feature>
<keyword evidence="1" id="KW-0560">Oxidoreductase</keyword>
<keyword evidence="5" id="KW-1185">Reference proteome</keyword>
<dbReference type="InterPro" id="IPR036291">
    <property type="entry name" value="NAD(P)-bd_dom_sf"/>
</dbReference>